<organism evidence="1 2">
    <name type="scientific">Branchiostoma lanceolatum</name>
    <name type="common">Common lancelet</name>
    <name type="synonym">Amphioxus lanceolatum</name>
    <dbReference type="NCBI Taxonomy" id="7740"/>
    <lineage>
        <taxon>Eukaryota</taxon>
        <taxon>Metazoa</taxon>
        <taxon>Chordata</taxon>
        <taxon>Cephalochordata</taxon>
        <taxon>Leptocardii</taxon>
        <taxon>Amphioxiformes</taxon>
        <taxon>Branchiostomatidae</taxon>
        <taxon>Branchiostoma</taxon>
    </lineage>
</organism>
<reference evidence="1" key="1">
    <citation type="submission" date="2022-01" db="EMBL/GenBank/DDBJ databases">
        <authorList>
            <person name="Braso-Vives M."/>
        </authorList>
    </citation>
    <scope>NUCLEOTIDE SEQUENCE</scope>
</reference>
<dbReference type="EMBL" id="OV696694">
    <property type="protein sequence ID" value="CAH1274671.1"/>
    <property type="molecule type" value="Genomic_DNA"/>
</dbReference>
<protein>
    <submittedName>
        <fullName evidence="1">Hypp5362 protein</fullName>
    </submittedName>
</protein>
<dbReference type="OrthoDB" id="10051449at2759"/>
<dbReference type="AlphaFoldDB" id="A0A8K0AFV1"/>
<dbReference type="Proteomes" id="UP000838412">
    <property type="component" value="Chromosome 9"/>
</dbReference>
<evidence type="ECO:0000313" key="1">
    <source>
        <dbReference type="EMBL" id="CAH1274671.1"/>
    </source>
</evidence>
<gene>
    <name evidence="1" type="primary">Hypp5362</name>
    <name evidence="1" type="ORF">BLAG_LOCUS25613</name>
</gene>
<sequence length="113" mass="13394">MTPEMFRELLQRVTPHIDKDHRHGMPIQPGMKLAMTLRYMASEDSYRFMACNFRVPHNTISLFIPEVCQAIIAEYQHEVFKFPQTADEWREVAEEFGRRWNFHHACGVIDGKQ</sequence>
<proteinExistence type="predicted"/>
<name>A0A8K0AFV1_BRALA</name>
<accession>A0A8K0AFV1</accession>
<keyword evidence="2" id="KW-1185">Reference proteome</keyword>
<evidence type="ECO:0000313" key="2">
    <source>
        <dbReference type="Proteomes" id="UP000838412"/>
    </source>
</evidence>